<keyword evidence="5" id="KW-0812">Transmembrane</keyword>
<evidence type="ECO:0000256" key="6">
    <source>
        <dbReference type="ARBA" id="ARBA00022729"/>
    </source>
</evidence>
<dbReference type="KEGG" id="nwr:E3U44_03140"/>
<keyword evidence="7" id="KW-0406">Ion transport</keyword>
<dbReference type="GO" id="GO:0015288">
    <property type="term" value="F:porin activity"/>
    <property type="evidence" value="ECO:0007669"/>
    <property type="project" value="UniProtKB-KW"/>
</dbReference>
<keyword evidence="14" id="KW-1185">Reference proteome</keyword>
<organism evidence="13 14">
    <name type="scientific">Nitrosococcus wardiae</name>
    <dbReference type="NCBI Taxonomy" id="1814290"/>
    <lineage>
        <taxon>Bacteria</taxon>
        <taxon>Pseudomonadati</taxon>
        <taxon>Pseudomonadota</taxon>
        <taxon>Gammaproteobacteria</taxon>
        <taxon>Chromatiales</taxon>
        <taxon>Chromatiaceae</taxon>
        <taxon>Nitrosococcus</taxon>
    </lineage>
</organism>
<keyword evidence="10" id="KW-0998">Cell outer membrane</keyword>
<reference evidence="13 14" key="1">
    <citation type="submission" date="2019-03" db="EMBL/GenBank/DDBJ databases">
        <title>The genome sequence of Nitrosococcus wardiae strain D1FHST reveals the archetypal metabolic capacity of ammonia-oxidizing Gammaproteobacteria.</title>
        <authorList>
            <person name="Wang L."/>
            <person name="Lim C.K."/>
            <person name="Hanson T.E."/>
            <person name="Dang H."/>
            <person name="Klotz M.G."/>
        </authorList>
    </citation>
    <scope>NUCLEOTIDE SEQUENCE [LARGE SCALE GENOMIC DNA]</scope>
    <source>
        <strain evidence="13 14">D1FHS</strain>
    </source>
</reference>
<dbReference type="InterPro" id="IPR050298">
    <property type="entry name" value="Gram-neg_bact_OMP"/>
</dbReference>
<evidence type="ECO:0000256" key="7">
    <source>
        <dbReference type="ARBA" id="ARBA00023065"/>
    </source>
</evidence>
<evidence type="ECO:0000256" key="1">
    <source>
        <dbReference type="ARBA" id="ARBA00004571"/>
    </source>
</evidence>
<feature type="chain" id="PRO_5020495677" evidence="11">
    <location>
        <begin position="26"/>
        <end position="461"/>
    </location>
</feature>
<evidence type="ECO:0000259" key="12">
    <source>
        <dbReference type="Pfam" id="PF13609"/>
    </source>
</evidence>
<dbReference type="InterPro" id="IPR023614">
    <property type="entry name" value="Porin_dom_sf"/>
</dbReference>
<dbReference type="InterPro" id="IPR033900">
    <property type="entry name" value="Gram_neg_porin_domain"/>
</dbReference>
<dbReference type="EMBL" id="CP038033">
    <property type="protein sequence ID" value="QBQ53612.1"/>
    <property type="molecule type" value="Genomic_DNA"/>
</dbReference>
<comment type="subcellular location">
    <subcellularLocation>
        <location evidence="1">Cell outer membrane</location>
        <topology evidence="1">Multi-pass membrane protein</topology>
    </subcellularLocation>
</comment>
<sequence length="461" mass="49400">MKNFKKTKLAVAAAAAMGLSLPAGAVVVVGGENGWEVSFDGNINQFYVYSDTEELPMGVIGGNISGNTFIDENGQLVRTGVESSRFRTGLMPALFSFNVKAPTWNGLDMGARVSFAGQTNNANTKNSDLGIENGIGHQGIGKVRSDSTDDLGSNIEFREAFFTVDGAFGQVLLGRTLSLFMGKNILTDQTLFGVGATGDVHGGGFTLGRIGYGYLYPNFNSQIRWSSPDMMGFKVALAGVDPSQICGEGSVINPVTGNLIPVASGVNCATETDTPRAEGEISYAGTFNNGSYQVWGAGMWQDAEFQNGTEVEAWGWTAGTQIQFMGFEVTGSYYDGEGLGTSFLLDADSLDATGEKRDNRGWLVQGGYTIMDRTKVAASYGRSEADETNNDELCRLRPNDINCAGAGGARIDKQESYVVGIYHDVNANLKLVAEYSRVENEWHDGQEQDADVVGVGGYFFW</sequence>
<evidence type="ECO:0000313" key="13">
    <source>
        <dbReference type="EMBL" id="QBQ53612.1"/>
    </source>
</evidence>
<comment type="subunit">
    <text evidence="2">Homotrimer.</text>
</comment>
<dbReference type="AlphaFoldDB" id="A0A4P7BYP6"/>
<protein>
    <submittedName>
        <fullName evidence="13">Porin</fullName>
    </submittedName>
</protein>
<dbReference type="RefSeq" id="WP_134356625.1">
    <property type="nucleotide sequence ID" value="NZ_CP038033.1"/>
</dbReference>
<dbReference type="SUPFAM" id="SSF56935">
    <property type="entry name" value="Porins"/>
    <property type="match status" value="1"/>
</dbReference>
<evidence type="ECO:0000256" key="11">
    <source>
        <dbReference type="SAM" id="SignalP"/>
    </source>
</evidence>
<feature type="domain" description="Porin" evidence="12">
    <location>
        <begin position="12"/>
        <end position="441"/>
    </location>
</feature>
<evidence type="ECO:0000256" key="9">
    <source>
        <dbReference type="ARBA" id="ARBA00023136"/>
    </source>
</evidence>
<keyword evidence="8" id="KW-0626">Porin</keyword>
<dbReference type="GO" id="GO:0009279">
    <property type="term" value="C:cell outer membrane"/>
    <property type="evidence" value="ECO:0007669"/>
    <property type="project" value="UniProtKB-SubCell"/>
</dbReference>
<name>A0A4P7BYP6_9GAMM</name>
<keyword evidence="4" id="KW-1134">Transmembrane beta strand</keyword>
<evidence type="ECO:0000256" key="5">
    <source>
        <dbReference type="ARBA" id="ARBA00022692"/>
    </source>
</evidence>
<dbReference type="Proteomes" id="UP000294325">
    <property type="component" value="Chromosome"/>
</dbReference>
<dbReference type="OrthoDB" id="8735103at2"/>
<accession>A0A4P7BYP6</accession>
<dbReference type="GO" id="GO:0006811">
    <property type="term" value="P:monoatomic ion transport"/>
    <property type="evidence" value="ECO:0007669"/>
    <property type="project" value="UniProtKB-KW"/>
</dbReference>
<dbReference type="PANTHER" id="PTHR34501:SF9">
    <property type="entry name" value="MAJOR OUTER MEMBRANE PROTEIN P.IA"/>
    <property type="match status" value="1"/>
</dbReference>
<evidence type="ECO:0000256" key="8">
    <source>
        <dbReference type="ARBA" id="ARBA00023114"/>
    </source>
</evidence>
<dbReference type="GO" id="GO:0046930">
    <property type="term" value="C:pore complex"/>
    <property type="evidence" value="ECO:0007669"/>
    <property type="project" value="UniProtKB-KW"/>
</dbReference>
<dbReference type="Gene3D" id="2.40.160.10">
    <property type="entry name" value="Porin"/>
    <property type="match status" value="1"/>
</dbReference>
<dbReference type="Pfam" id="PF13609">
    <property type="entry name" value="Porin_4"/>
    <property type="match status" value="1"/>
</dbReference>
<gene>
    <name evidence="13" type="ORF">E3U44_03140</name>
</gene>
<feature type="signal peptide" evidence="11">
    <location>
        <begin position="1"/>
        <end position="25"/>
    </location>
</feature>
<keyword evidence="6 11" id="KW-0732">Signal</keyword>
<evidence type="ECO:0000313" key="14">
    <source>
        <dbReference type="Proteomes" id="UP000294325"/>
    </source>
</evidence>
<evidence type="ECO:0000256" key="4">
    <source>
        <dbReference type="ARBA" id="ARBA00022452"/>
    </source>
</evidence>
<keyword evidence="3" id="KW-0813">Transport</keyword>
<keyword evidence="9" id="KW-0472">Membrane</keyword>
<evidence type="ECO:0000256" key="2">
    <source>
        <dbReference type="ARBA" id="ARBA00011233"/>
    </source>
</evidence>
<evidence type="ECO:0000256" key="10">
    <source>
        <dbReference type="ARBA" id="ARBA00023237"/>
    </source>
</evidence>
<proteinExistence type="predicted"/>
<evidence type="ECO:0000256" key="3">
    <source>
        <dbReference type="ARBA" id="ARBA00022448"/>
    </source>
</evidence>
<dbReference type="PANTHER" id="PTHR34501">
    <property type="entry name" value="PROTEIN YDDL-RELATED"/>
    <property type="match status" value="1"/>
</dbReference>